<feature type="signal peptide" evidence="2">
    <location>
        <begin position="1"/>
        <end position="18"/>
    </location>
</feature>
<dbReference type="EMBL" id="MU827302">
    <property type="protein sequence ID" value="KAJ7365940.1"/>
    <property type="molecule type" value="Genomic_DNA"/>
</dbReference>
<dbReference type="Proteomes" id="UP001163046">
    <property type="component" value="Unassembled WGS sequence"/>
</dbReference>
<evidence type="ECO:0000259" key="3">
    <source>
        <dbReference type="SMART" id="SM00737"/>
    </source>
</evidence>
<feature type="domain" description="MD-2-related lipid-recognition" evidence="3">
    <location>
        <begin position="21"/>
        <end position="161"/>
    </location>
</feature>
<dbReference type="PANTHER" id="PTHR17357:SF0">
    <property type="entry name" value="GANGLIOSIDE GM2 ACTIVATOR"/>
    <property type="match status" value="1"/>
</dbReference>
<evidence type="ECO:0000313" key="5">
    <source>
        <dbReference type="Proteomes" id="UP001163046"/>
    </source>
</evidence>
<feature type="chain" id="PRO_5040961448" evidence="2">
    <location>
        <begin position="19"/>
        <end position="165"/>
    </location>
</feature>
<comment type="caution">
    <text evidence="4">The sequence shown here is derived from an EMBL/GenBank/DDBJ whole genome shotgun (WGS) entry which is preliminary data.</text>
</comment>
<evidence type="ECO:0000256" key="2">
    <source>
        <dbReference type="SAM" id="SignalP"/>
    </source>
</evidence>
<dbReference type="GO" id="GO:0008047">
    <property type="term" value="F:enzyme activator activity"/>
    <property type="evidence" value="ECO:0007669"/>
    <property type="project" value="InterPro"/>
</dbReference>
<name>A0A9X0CMU0_9CNID</name>
<dbReference type="GO" id="GO:0006689">
    <property type="term" value="P:ganglioside catabolic process"/>
    <property type="evidence" value="ECO:0007669"/>
    <property type="project" value="InterPro"/>
</dbReference>
<dbReference type="OrthoDB" id="5951115at2759"/>
<accession>A0A9X0CMU0</accession>
<sequence>MGFAQIFVLVILAFAVDALTWKNCDGSFPVKITEIKLSPDPLVLRKGARVTFGGKFKVAGDAGTQYKLHLSLKKKVWVWVPLPCIRNVGSCTYDIGCDKMKDLLVGAQCPLPIKAYTVNQREKILTDISVPSFLSSGTYKIKADLIEKGSTRRIACLEAELEIRH</sequence>
<evidence type="ECO:0000313" key="4">
    <source>
        <dbReference type="EMBL" id="KAJ7365940.1"/>
    </source>
</evidence>
<dbReference type="PANTHER" id="PTHR17357">
    <property type="entry name" value="GM2 GANGLIOSIDE ACTIVATOR PROTEIN"/>
    <property type="match status" value="1"/>
</dbReference>
<dbReference type="Gene3D" id="2.70.220.10">
    <property type="entry name" value="Ganglioside GM2 activator"/>
    <property type="match status" value="1"/>
</dbReference>
<dbReference type="SUPFAM" id="SSF63707">
    <property type="entry name" value="Ganglioside M2 (gm2) activator"/>
    <property type="match status" value="1"/>
</dbReference>
<keyword evidence="1 2" id="KW-0732">Signal</keyword>
<dbReference type="InterPro" id="IPR036846">
    <property type="entry name" value="GM2-AP_sf"/>
</dbReference>
<keyword evidence="5" id="KW-1185">Reference proteome</keyword>
<dbReference type="InterPro" id="IPR003172">
    <property type="entry name" value="ML_dom"/>
</dbReference>
<dbReference type="Pfam" id="PF02221">
    <property type="entry name" value="E1_DerP2_DerF2"/>
    <property type="match status" value="1"/>
</dbReference>
<proteinExistence type="predicted"/>
<gene>
    <name evidence="4" type="primary">GM2A_3</name>
    <name evidence="4" type="ORF">OS493_002677</name>
</gene>
<dbReference type="InterPro" id="IPR028996">
    <property type="entry name" value="GM2-AP"/>
</dbReference>
<dbReference type="GO" id="GO:0009898">
    <property type="term" value="C:cytoplasmic side of plasma membrane"/>
    <property type="evidence" value="ECO:0007669"/>
    <property type="project" value="TreeGrafter"/>
</dbReference>
<evidence type="ECO:0000256" key="1">
    <source>
        <dbReference type="ARBA" id="ARBA00022729"/>
    </source>
</evidence>
<dbReference type="AlphaFoldDB" id="A0A9X0CMU0"/>
<organism evidence="4 5">
    <name type="scientific">Desmophyllum pertusum</name>
    <dbReference type="NCBI Taxonomy" id="174260"/>
    <lineage>
        <taxon>Eukaryota</taxon>
        <taxon>Metazoa</taxon>
        <taxon>Cnidaria</taxon>
        <taxon>Anthozoa</taxon>
        <taxon>Hexacorallia</taxon>
        <taxon>Scleractinia</taxon>
        <taxon>Caryophylliina</taxon>
        <taxon>Caryophylliidae</taxon>
        <taxon>Desmophyllum</taxon>
    </lineage>
</organism>
<reference evidence="4" key="1">
    <citation type="submission" date="2023-01" db="EMBL/GenBank/DDBJ databases">
        <title>Genome assembly of the deep-sea coral Lophelia pertusa.</title>
        <authorList>
            <person name="Herrera S."/>
            <person name="Cordes E."/>
        </authorList>
    </citation>
    <scope>NUCLEOTIDE SEQUENCE</scope>
    <source>
        <strain evidence="4">USNM1676648</strain>
        <tissue evidence="4">Polyp</tissue>
    </source>
</reference>
<dbReference type="GO" id="GO:0005319">
    <property type="term" value="F:lipid transporter activity"/>
    <property type="evidence" value="ECO:0007669"/>
    <property type="project" value="TreeGrafter"/>
</dbReference>
<protein>
    <submittedName>
        <fullName evidence="4">Ganglioside GM2 activator</fullName>
    </submittedName>
</protein>
<dbReference type="SMART" id="SM00737">
    <property type="entry name" value="ML"/>
    <property type="match status" value="1"/>
</dbReference>